<dbReference type="EMBL" id="FLUM01000003">
    <property type="protein sequence ID" value="SBW02044.1"/>
    <property type="molecule type" value="Genomic_DNA"/>
</dbReference>
<dbReference type="GO" id="GO:0000166">
    <property type="term" value="F:nucleotide binding"/>
    <property type="evidence" value="ECO:0007669"/>
    <property type="project" value="InterPro"/>
</dbReference>
<protein>
    <recommendedName>
        <fullName evidence="4">Oxidoreductase domain protein</fullName>
    </recommendedName>
</protein>
<organism evidence="3">
    <name type="scientific">uncultured Dysgonomonas sp</name>
    <dbReference type="NCBI Taxonomy" id="206096"/>
    <lineage>
        <taxon>Bacteria</taxon>
        <taxon>Pseudomonadati</taxon>
        <taxon>Bacteroidota</taxon>
        <taxon>Bacteroidia</taxon>
        <taxon>Bacteroidales</taxon>
        <taxon>Dysgonomonadaceae</taxon>
        <taxon>Dysgonomonas</taxon>
        <taxon>environmental samples</taxon>
    </lineage>
</organism>
<dbReference type="PANTHER" id="PTHR43708:SF3">
    <property type="entry name" value="OXIDOREDUCTASE"/>
    <property type="match status" value="1"/>
</dbReference>
<evidence type="ECO:0008006" key="4">
    <source>
        <dbReference type="Google" id="ProtNLM"/>
    </source>
</evidence>
<evidence type="ECO:0000259" key="2">
    <source>
        <dbReference type="Pfam" id="PF22725"/>
    </source>
</evidence>
<evidence type="ECO:0000313" key="3">
    <source>
        <dbReference type="EMBL" id="SBW02044.1"/>
    </source>
</evidence>
<gene>
    <name evidence="3" type="ORF">KL86DYS1_30170</name>
</gene>
<dbReference type="Gene3D" id="3.40.50.720">
    <property type="entry name" value="NAD(P)-binding Rossmann-like Domain"/>
    <property type="match status" value="1"/>
</dbReference>
<dbReference type="PANTHER" id="PTHR43708">
    <property type="entry name" value="CONSERVED EXPRESSED OXIDOREDUCTASE (EUROFUNG)"/>
    <property type="match status" value="1"/>
</dbReference>
<dbReference type="AlphaFoldDB" id="A0A212JRF1"/>
<sequence length="384" mass="42881">MGRKIRMGMIGGGEGSFIGPVHRIAAFLDGQIELVCGCFSSSFENTKATAGALFIPENRAYRTFTEMIEKEALLPEGERMDFVAIVTPNHLHFEPAILALNNGFHVVLDKPMTFTLEQAYQLREKVKETRLLFALTHTYTGYPMIKEARHRVHRGDFGKIRRIYAEYPQGWLSEDIAGENKQAAWRVDPRRAGKGGCMGDIGVHAYNLAEYISGLEVDELCAELNTFVPNRILDDDGVVMIRYKGGAKGMLAASQIAIGEENDLTIRIYGEKGGLSWRQEEPNTLILKWADKPNEIIRTGSGYTSSLSQHSTRVPGGHPEGYIEAFANIYRNFSLALGCILNGNEPKPEYLDFPTVEDGVRGMQFIETVVASSESEDKWMRMIC</sequence>
<accession>A0A212JRF1</accession>
<proteinExistence type="predicted"/>
<dbReference type="InterPro" id="IPR000683">
    <property type="entry name" value="Gfo/Idh/MocA-like_OxRdtase_N"/>
</dbReference>
<dbReference type="InterPro" id="IPR051317">
    <property type="entry name" value="Gfo/Idh/MocA_oxidoreduct"/>
</dbReference>
<dbReference type="InterPro" id="IPR036291">
    <property type="entry name" value="NAD(P)-bd_dom_sf"/>
</dbReference>
<feature type="domain" description="GFO/IDH/MocA-like oxidoreductase" evidence="2">
    <location>
        <begin position="146"/>
        <end position="275"/>
    </location>
</feature>
<dbReference type="InterPro" id="IPR055170">
    <property type="entry name" value="GFO_IDH_MocA-like_dom"/>
</dbReference>
<dbReference type="SUPFAM" id="SSF55347">
    <property type="entry name" value="Glyceraldehyde-3-phosphate dehydrogenase-like, C-terminal domain"/>
    <property type="match status" value="1"/>
</dbReference>
<dbReference type="Gene3D" id="3.30.360.10">
    <property type="entry name" value="Dihydrodipicolinate Reductase, domain 2"/>
    <property type="match status" value="1"/>
</dbReference>
<name>A0A212JRF1_9BACT</name>
<dbReference type="Pfam" id="PF01408">
    <property type="entry name" value="GFO_IDH_MocA"/>
    <property type="match status" value="1"/>
</dbReference>
<dbReference type="SUPFAM" id="SSF51735">
    <property type="entry name" value="NAD(P)-binding Rossmann-fold domains"/>
    <property type="match status" value="1"/>
</dbReference>
<reference evidence="3" key="1">
    <citation type="submission" date="2016-04" db="EMBL/GenBank/DDBJ databases">
        <authorList>
            <person name="Evans L.H."/>
            <person name="Alamgir A."/>
            <person name="Owens N."/>
            <person name="Weber N.D."/>
            <person name="Virtaneva K."/>
            <person name="Barbian K."/>
            <person name="Babar A."/>
            <person name="Rosenke K."/>
        </authorList>
    </citation>
    <scope>NUCLEOTIDE SEQUENCE</scope>
    <source>
        <strain evidence="3">86-1</strain>
    </source>
</reference>
<dbReference type="RefSeq" id="WP_296941905.1">
    <property type="nucleotide sequence ID" value="NZ_LT599032.1"/>
</dbReference>
<evidence type="ECO:0000259" key="1">
    <source>
        <dbReference type="Pfam" id="PF01408"/>
    </source>
</evidence>
<dbReference type="Pfam" id="PF22725">
    <property type="entry name" value="GFO_IDH_MocA_C3"/>
    <property type="match status" value="1"/>
</dbReference>
<feature type="domain" description="Gfo/Idh/MocA-like oxidoreductase N-terminal" evidence="1">
    <location>
        <begin position="5"/>
        <end position="134"/>
    </location>
</feature>